<keyword evidence="3" id="KW-1185">Reference proteome</keyword>
<dbReference type="PANTHER" id="PTHR43685:SF3">
    <property type="entry name" value="SLR2126 PROTEIN"/>
    <property type="match status" value="1"/>
</dbReference>
<gene>
    <name evidence="2" type="ORF">KZO38_01670</name>
</gene>
<organism evidence="2 3">
    <name type="scientific">Hoylesella nanceiensis</name>
    <dbReference type="NCBI Taxonomy" id="425941"/>
    <lineage>
        <taxon>Bacteria</taxon>
        <taxon>Pseudomonadati</taxon>
        <taxon>Bacteroidota</taxon>
        <taxon>Bacteroidia</taxon>
        <taxon>Bacteroidales</taxon>
        <taxon>Prevotellaceae</taxon>
        <taxon>Hoylesella</taxon>
    </lineage>
</organism>
<proteinExistence type="predicted"/>
<dbReference type="CDD" id="cd00761">
    <property type="entry name" value="Glyco_tranf_GTA_type"/>
    <property type="match status" value="1"/>
</dbReference>
<evidence type="ECO:0000313" key="3">
    <source>
        <dbReference type="Proteomes" id="UP000788426"/>
    </source>
</evidence>
<reference evidence="2 3" key="1">
    <citation type="submission" date="2021-07" db="EMBL/GenBank/DDBJ databases">
        <title>Genomic diversity and antimicrobial resistance of Prevotella spp. isolated from chronic lung disease airways.</title>
        <authorList>
            <person name="Webb K.A."/>
            <person name="Olagoke O.S."/>
            <person name="Baird T."/>
            <person name="Neill J."/>
            <person name="Pham A."/>
            <person name="Wells T.J."/>
            <person name="Ramsay K.A."/>
            <person name="Bell S.C."/>
            <person name="Sarovich D.S."/>
            <person name="Price E.P."/>
        </authorList>
    </citation>
    <scope>NUCLEOTIDE SEQUENCE [LARGE SCALE GENOMIC DNA]</scope>
    <source>
        <strain evidence="2 3">SCHI0011.S.12</strain>
    </source>
</reference>
<dbReference type="PANTHER" id="PTHR43685">
    <property type="entry name" value="GLYCOSYLTRANSFERASE"/>
    <property type="match status" value="1"/>
</dbReference>
<dbReference type="Proteomes" id="UP000788426">
    <property type="component" value="Unassembled WGS sequence"/>
</dbReference>
<evidence type="ECO:0000259" key="1">
    <source>
        <dbReference type="Pfam" id="PF00535"/>
    </source>
</evidence>
<dbReference type="InterPro" id="IPR050834">
    <property type="entry name" value="Glycosyltransf_2"/>
</dbReference>
<feature type="domain" description="Glycosyltransferase 2-like" evidence="1">
    <location>
        <begin position="6"/>
        <end position="161"/>
    </location>
</feature>
<comment type="caution">
    <text evidence="2">The sequence shown here is derived from an EMBL/GenBank/DDBJ whole genome shotgun (WGS) entry which is preliminary data.</text>
</comment>
<dbReference type="InterPro" id="IPR001173">
    <property type="entry name" value="Glyco_trans_2-like"/>
</dbReference>
<dbReference type="EMBL" id="JAHXCT010000001">
    <property type="protein sequence ID" value="MBW4768478.1"/>
    <property type="molecule type" value="Genomic_DNA"/>
</dbReference>
<protein>
    <submittedName>
        <fullName evidence="2">Glycosyltransferase</fullName>
    </submittedName>
</protein>
<name>A0ABS6YA87_9BACT</name>
<dbReference type="RefSeq" id="WP_219479297.1">
    <property type="nucleotide sequence ID" value="NZ_JAHXCT010000001.1"/>
</dbReference>
<evidence type="ECO:0000313" key="2">
    <source>
        <dbReference type="EMBL" id="MBW4768478.1"/>
    </source>
</evidence>
<dbReference type="Pfam" id="PF00535">
    <property type="entry name" value="Glycos_transf_2"/>
    <property type="match status" value="1"/>
</dbReference>
<sequence>MKKELSILIPTKDYVCTRLIKELMKQAMAIQDLSFEVIVADDGSDVQETIEENKAINQFPHCKYIIRETNVGRSAIRNFLASQATYPYLLFLDSDVYLPTSLFLQQYIDVIDSASVIYGGIINDNDRSKWKGNLRYKYEKDSENKHNFKHRQASSYRSFCTPNFLINKEVMLNHPFDESIKAYGYEDVILGRTLEQHGITIKHIDNPILICEFEDNKAYLNKIKTALTTLFYIQDKVQNHSQLVIAMHWIKRLHLTNWVSTAFLLAQNKLEKQLIYSKNPSLLLLKLYKIGFFISIQKHQ</sequence>
<accession>A0ABS6YA87</accession>